<name>A0A512PEM8_9CELL</name>
<dbReference type="EMBL" id="BKAL01000008">
    <property type="protein sequence ID" value="GEP69664.1"/>
    <property type="molecule type" value="Genomic_DNA"/>
</dbReference>
<comment type="caution">
    <text evidence="2">The sequence shown here is derived from an EMBL/GenBank/DDBJ whole genome shotgun (WGS) entry which is preliminary data.</text>
</comment>
<proteinExistence type="predicted"/>
<evidence type="ECO:0008006" key="4">
    <source>
        <dbReference type="Google" id="ProtNLM"/>
    </source>
</evidence>
<accession>A0A512PEM8</accession>
<organism evidence="2 3">
    <name type="scientific">Cellulomonas soli</name>
    <dbReference type="NCBI Taxonomy" id="931535"/>
    <lineage>
        <taxon>Bacteria</taxon>
        <taxon>Bacillati</taxon>
        <taxon>Actinomycetota</taxon>
        <taxon>Actinomycetes</taxon>
        <taxon>Micrococcales</taxon>
        <taxon>Cellulomonadaceae</taxon>
        <taxon>Cellulomonas</taxon>
    </lineage>
</organism>
<sequence length="130" mass="14226">MGGPPIEKVQGPTDGPGWREPPQDSDQGRDQAVIVVTRLNGGQFGVNPDLVQRIDSAPDTILTLIDGAKFIVEESMEEVIDRINEHRSLLLARARELTSEPRLELLQGEDDSADADQPLAPAVPLRPRSR</sequence>
<feature type="region of interest" description="Disordered" evidence="1">
    <location>
        <begin position="102"/>
        <end position="130"/>
    </location>
</feature>
<protein>
    <recommendedName>
        <fullName evidence="4">Flagellar protein FlbD</fullName>
    </recommendedName>
</protein>
<evidence type="ECO:0000256" key="1">
    <source>
        <dbReference type="SAM" id="MobiDB-lite"/>
    </source>
</evidence>
<dbReference type="InterPro" id="IPR009384">
    <property type="entry name" value="SwrD-like"/>
</dbReference>
<dbReference type="PANTHER" id="PTHR39185">
    <property type="entry name" value="SWARMING MOTILITY PROTEIN SWRD"/>
    <property type="match status" value="1"/>
</dbReference>
<dbReference type="Pfam" id="PF06289">
    <property type="entry name" value="FlbD"/>
    <property type="match status" value="1"/>
</dbReference>
<dbReference type="Proteomes" id="UP000321798">
    <property type="component" value="Unassembled WGS sequence"/>
</dbReference>
<keyword evidence="3" id="KW-1185">Reference proteome</keyword>
<reference evidence="2 3" key="1">
    <citation type="submission" date="2019-07" db="EMBL/GenBank/DDBJ databases">
        <title>Whole genome shotgun sequence of Cellulomonas soli NBRC 109434.</title>
        <authorList>
            <person name="Hosoyama A."/>
            <person name="Uohara A."/>
            <person name="Ohji S."/>
            <person name="Ichikawa N."/>
        </authorList>
    </citation>
    <scope>NUCLEOTIDE SEQUENCE [LARGE SCALE GENOMIC DNA]</scope>
    <source>
        <strain evidence="2 3">NBRC 109434</strain>
    </source>
</reference>
<dbReference type="PANTHER" id="PTHR39185:SF1">
    <property type="entry name" value="SWARMING MOTILITY PROTEIN SWRD"/>
    <property type="match status" value="1"/>
</dbReference>
<gene>
    <name evidence="2" type="ORF">CSO01_23790</name>
</gene>
<evidence type="ECO:0000313" key="2">
    <source>
        <dbReference type="EMBL" id="GEP69664.1"/>
    </source>
</evidence>
<evidence type="ECO:0000313" key="3">
    <source>
        <dbReference type="Proteomes" id="UP000321798"/>
    </source>
</evidence>
<feature type="region of interest" description="Disordered" evidence="1">
    <location>
        <begin position="1"/>
        <end position="29"/>
    </location>
</feature>
<dbReference type="AlphaFoldDB" id="A0A512PEM8"/>